<keyword evidence="3" id="KW-1185">Reference proteome</keyword>
<evidence type="ECO:0000256" key="1">
    <source>
        <dbReference type="SAM" id="SignalP"/>
    </source>
</evidence>
<reference evidence="2" key="1">
    <citation type="journal article" date="2020" name="Stud. Mycol.">
        <title>101 Dothideomycetes genomes: a test case for predicting lifestyles and emergence of pathogens.</title>
        <authorList>
            <person name="Haridas S."/>
            <person name="Albert R."/>
            <person name="Binder M."/>
            <person name="Bloem J."/>
            <person name="Labutti K."/>
            <person name="Salamov A."/>
            <person name="Andreopoulos B."/>
            <person name="Baker S."/>
            <person name="Barry K."/>
            <person name="Bills G."/>
            <person name="Bluhm B."/>
            <person name="Cannon C."/>
            <person name="Castanera R."/>
            <person name="Culley D."/>
            <person name="Daum C."/>
            <person name="Ezra D."/>
            <person name="Gonzalez J."/>
            <person name="Henrissat B."/>
            <person name="Kuo A."/>
            <person name="Liang C."/>
            <person name="Lipzen A."/>
            <person name="Lutzoni F."/>
            <person name="Magnuson J."/>
            <person name="Mondo S."/>
            <person name="Nolan M."/>
            <person name="Ohm R."/>
            <person name="Pangilinan J."/>
            <person name="Park H.-J."/>
            <person name="Ramirez L."/>
            <person name="Alfaro M."/>
            <person name="Sun H."/>
            <person name="Tritt A."/>
            <person name="Yoshinaga Y."/>
            <person name="Zwiers L.-H."/>
            <person name="Turgeon B."/>
            <person name="Goodwin S."/>
            <person name="Spatafora J."/>
            <person name="Crous P."/>
            <person name="Grigoriev I."/>
        </authorList>
    </citation>
    <scope>NUCLEOTIDE SEQUENCE</scope>
    <source>
        <strain evidence="2">CBS 109.77</strain>
    </source>
</reference>
<feature type="signal peptide" evidence="1">
    <location>
        <begin position="1"/>
        <end position="22"/>
    </location>
</feature>
<dbReference type="AlphaFoldDB" id="A0A6A6XKJ7"/>
<sequence>MKFPSMAVAVITIVTPAIIAISQTVHDSVDVPGTGAKSPNILIDRRPRHCVKCSRYVQNCVDDHPHRDPTQCVKEVCHDLPGMCDGCPGYGCSRWLTVASSA</sequence>
<evidence type="ECO:0000313" key="2">
    <source>
        <dbReference type="EMBL" id="KAF2796603.1"/>
    </source>
</evidence>
<protein>
    <submittedName>
        <fullName evidence="2">Uncharacterized protein</fullName>
    </submittedName>
</protein>
<proteinExistence type="predicted"/>
<dbReference type="Proteomes" id="UP000799757">
    <property type="component" value="Unassembled WGS sequence"/>
</dbReference>
<accession>A0A6A6XKJ7</accession>
<keyword evidence="1" id="KW-0732">Signal</keyword>
<dbReference type="EMBL" id="MU001827">
    <property type="protein sequence ID" value="KAF2796603.1"/>
    <property type="molecule type" value="Genomic_DNA"/>
</dbReference>
<evidence type="ECO:0000313" key="3">
    <source>
        <dbReference type="Proteomes" id="UP000799757"/>
    </source>
</evidence>
<organism evidence="2 3">
    <name type="scientific">Melanomma pulvis-pyrius CBS 109.77</name>
    <dbReference type="NCBI Taxonomy" id="1314802"/>
    <lineage>
        <taxon>Eukaryota</taxon>
        <taxon>Fungi</taxon>
        <taxon>Dikarya</taxon>
        <taxon>Ascomycota</taxon>
        <taxon>Pezizomycotina</taxon>
        <taxon>Dothideomycetes</taxon>
        <taxon>Pleosporomycetidae</taxon>
        <taxon>Pleosporales</taxon>
        <taxon>Melanommataceae</taxon>
        <taxon>Melanomma</taxon>
    </lineage>
</organism>
<feature type="chain" id="PRO_5025428166" evidence="1">
    <location>
        <begin position="23"/>
        <end position="102"/>
    </location>
</feature>
<name>A0A6A6XKJ7_9PLEO</name>
<gene>
    <name evidence="2" type="ORF">K505DRAFT_359182</name>
</gene>